<comment type="caution">
    <text evidence="1">The sequence shown here is derived from an EMBL/GenBank/DDBJ whole genome shotgun (WGS) entry which is preliminary data.</text>
</comment>
<name>A0A1B6NYK7_9ZZZZ</name>
<sequence length="70" mass="8021">MDSPYGDDHIENIVDFDKLTLQDQQLEDEELTPEEQQLEDDITEQMAKQGLAHDDFEGDVPVGAFIDINR</sequence>
<dbReference type="AlphaFoldDB" id="A0A1B6NYK7"/>
<proteinExistence type="predicted"/>
<reference evidence="1" key="1">
    <citation type="submission" date="2013-11" db="EMBL/GenBank/DDBJ databases">
        <title>Microbial diversity, functional groups and degradation webs in Northern and Southern Mediterranean and Red Sea marine crude oil polluted sites.</title>
        <authorList>
            <person name="Daffonchio D."/>
            <person name="Mapelli F."/>
            <person name="Ferrer M."/>
            <person name="Richter M."/>
            <person name="Cherif A."/>
            <person name="Malkawi H.I."/>
            <person name="Yakimov M.M."/>
            <person name="Abdel-Fattah Y.R."/>
            <person name="Blaghen M."/>
            <person name="Golyshin P.N."/>
            <person name="Kalogerakis N."/>
            <person name="Boon N."/>
            <person name="Magagnini M."/>
            <person name="Fava F."/>
        </authorList>
    </citation>
    <scope>NUCLEOTIDE SEQUENCE</scope>
</reference>
<organism evidence="1">
    <name type="scientific">marine sediment metagenome</name>
    <dbReference type="NCBI Taxonomy" id="412755"/>
    <lineage>
        <taxon>unclassified sequences</taxon>
        <taxon>metagenomes</taxon>
        <taxon>ecological metagenomes</taxon>
    </lineage>
</organism>
<protein>
    <submittedName>
        <fullName evidence="1">Uncharacterized protein</fullName>
    </submittedName>
</protein>
<dbReference type="EMBL" id="AYSL01000001">
    <property type="protein sequence ID" value="KTF08495.1"/>
    <property type="molecule type" value="Genomic_DNA"/>
</dbReference>
<accession>A0A1B6NYK7</accession>
<gene>
    <name evidence="1" type="ORF">MGSAQ_000011</name>
</gene>
<evidence type="ECO:0000313" key="1">
    <source>
        <dbReference type="EMBL" id="KTF08495.1"/>
    </source>
</evidence>